<dbReference type="PANTHER" id="PTHR42085">
    <property type="entry name" value="F-BOX DOMAIN-CONTAINING PROTEIN"/>
    <property type="match status" value="1"/>
</dbReference>
<dbReference type="AlphaFoldDB" id="A0A6A6UAA1"/>
<dbReference type="EMBL" id="MU004237">
    <property type="protein sequence ID" value="KAF2668058.1"/>
    <property type="molecule type" value="Genomic_DNA"/>
</dbReference>
<evidence type="ECO:0000313" key="2">
    <source>
        <dbReference type="EMBL" id="KAF2668058.1"/>
    </source>
</evidence>
<evidence type="ECO:0000313" key="3">
    <source>
        <dbReference type="Proteomes" id="UP000799302"/>
    </source>
</evidence>
<name>A0A6A6UAA1_9PEZI</name>
<keyword evidence="3" id="KW-1185">Reference proteome</keyword>
<accession>A0A6A6UAA1</accession>
<proteinExistence type="predicted"/>
<dbReference type="InterPro" id="IPR056632">
    <property type="entry name" value="DUF7730"/>
</dbReference>
<reference evidence="2" key="1">
    <citation type="journal article" date="2020" name="Stud. Mycol.">
        <title>101 Dothideomycetes genomes: a test case for predicting lifestyles and emergence of pathogens.</title>
        <authorList>
            <person name="Haridas S."/>
            <person name="Albert R."/>
            <person name="Binder M."/>
            <person name="Bloem J."/>
            <person name="Labutti K."/>
            <person name="Salamov A."/>
            <person name="Andreopoulos B."/>
            <person name="Baker S."/>
            <person name="Barry K."/>
            <person name="Bills G."/>
            <person name="Bluhm B."/>
            <person name="Cannon C."/>
            <person name="Castanera R."/>
            <person name="Culley D."/>
            <person name="Daum C."/>
            <person name="Ezra D."/>
            <person name="Gonzalez J."/>
            <person name="Henrissat B."/>
            <person name="Kuo A."/>
            <person name="Liang C."/>
            <person name="Lipzen A."/>
            <person name="Lutzoni F."/>
            <person name="Magnuson J."/>
            <person name="Mondo S."/>
            <person name="Nolan M."/>
            <person name="Ohm R."/>
            <person name="Pangilinan J."/>
            <person name="Park H.-J."/>
            <person name="Ramirez L."/>
            <person name="Alfaro M."/>
            <person name="Sun H."/>
            <person name="Tritt A."/>
            <person name="Yoshinaga Y."/>
            <person name="Zwiers L.-H."/>
            <person name="Turgeon B."/>
            <person name="Goodwin S."/>
            <person name="Spatafora J."/>
            <person name="Crous P."/>
            <person name="Grigoriev I."/>
        </authorList>
    </citation>
    <scope>NUCLEOTIDE SEQUENCE</scope>
    <source>
        <strain evidence="2">CBS 115976</strain>
    </source>
</reference>
<dbReference type="PANTHER" id="PTHR42085:SF2">
    <property type="entry name" value="F-BOX DOMAIN-CONTAINING PROTEIN"/>
    <property type="match status" value="1"/>
</dbReference>
<evidence type="ECO:0000259" key="1">
    <source>
        <dbReference type="Pfam" id="PF24864"/>
    </source>
</evidence>
<gene>
    <name evidence="2" type="ORF">BT63DRAFT_457358</name>
</gene>
<protein>
    <recommendedName>
        <fullName evidence="1">DUF7730 domain-containing protein</fullName>
    </recommendedName>
</protein>
<dbReference type="Pfam" id="PF24864">
    <property type="entry name" value="DUF7730"/>
    <property type="match status" value="1"/>
</dbReference>
<dbReference type="InterPro" id="IPR038883">
    <property type="entry name" value="AN11006-like"/>
</dbReference>
<dbReference type="Proteomes" id="UP000799302">
    <property type="component" value="Unassembled WGS sequence"/>
</dbReference>
<sequence>MSLPTPFAGLLGLPKELRLSILRLTGLVRGYPLKLACINLEVSHNYHFSPEVSSYDDMTGYREYPDAPDYVSFPGALLVTCKTLYMETLQIFYSENRFRMHASWKTVNTIKTLPSIVWSYLRILEIELSNDTFSQSREPGDFQDRLSSFKETCATLSKLLHSNHSHNRHNEVEITFAFTAVQSLDEVNELLAAVAAVSLPPLGAVRFSVNFTKVFESCYNLVSGIPWSLGPMANNGDAAHVAIIKNILSASGRALVSKPYQRAASSPSLRYIPPEIWAKILSHAGLADCNGKNIPLPLCGRIQDIKNCCGHCGGMIHQRFPTQSLCFCDSIHPIYSSSCRCNLLRTSPLFAVNTITRDEALHIFYGQNSFEASGSAADICNEIGAIPSQGLYSIKKLHLNFIGLPGTTGTSRYLCHERSVLKQTLTKEDWPSVLSLFALIRKHFNLETLQLKISFQDCGRGSFLWLHGDEEKVRQRQALKQFCAMLRNHAITASVSIHAENFSAICKNDKKEVVVFGPGLEYEVDYLYDS</sequence>
<organism evidence="2 3">
    <name type="scientific">Microthyrium microscopicum</name>
    <dbReference type="NCBI Taxonomy" id="703497"/>
    <lineage>
        <taxon>Eukaryota</taxon>
        <taxon>Fungi</taxon>
        <taxon>Dikarya</taxon>
        <taxon>Ascomycota</taxon>
        <taxon>Pezizomycotina</taxon>
        <taxon>Dothideomycetes</taxon>
        <taxon>Dothideomycetes incertae sedis</taxon>
        <taxon>Microthyriales</taxon>
        <taxon>Microthyriaceae</taxon>
        <taxon>Microthyrium</taxon>
    </lineage>
</organism>
<feature type="domain" description="DUF7730" evidence="1">
    <location>
        <begin position="76"/>
        <end position="158"/>
    </location>
</feature>